<sequence length="206" mass="24077">MNGFVAGYYRFAVWVTRFAYLNILWVLFSLFGLVFFGLLPATSAMFAVVRKWINGETDIPIFQTFWKSYRKEFIKINLLGYLIILIGYLLTIEFQILRTQEHIAYFFASFGVIGLFFIYFIVLLYFFPIFVHFNLKPFQYVKWSLVIGVSHPILTIFLLGVVLALLYFTFMTIPALLFFFGGSITAYILMWGASQTFSKYEEQQAS</sequence>
<proteinExistence type="predicted"/>
<feature type="transmembrane region" description="Helical" evidence="1">
    <location>
        <begin position="20"/>
        <end position="41"/>
    </location>
</feature>
<dbReference type="Pfam" id="PF04854">
    <property type="entry name" value="DUF624"/>
    <property type="match status" value="1"/>
</dbReference>
<dbReference type="OrthoDB" id="2182676at2"/>
<gene>
    <name evidence="2" type="ORF">DFR56_101106</name>
</gene>
<keyword evidence="1" id="KW-0472">Membrane</keyword>
<feature type="transmembrane region" description="Helical" evidence="1">
    <location>
        <begin position="143"/>
        <end position="167"/>
    </location>
</feature>
<keyword evidence="3" id="KW-1185">Reference proteome</keyword>
<protein>
    <submittedName>
        <fullName evidence="2">Putative membrane protein YesL</fullName>
    </submittedName>
</protein>
<dbReference type="AlphaFoldDB" id="A0A2V3W9J9"/>
<evidence type="ECO:0000313" key="3">
    <source>
        <dbReference type="Proteomes" id="UP000247978"/>
    </source>
</evidence>
<evidence type="ECO:0000256" key="1">
    <source>
        <dbReference type="SAM" id="Phobius"/>
    </source>
</evidence>
<dbReference type="Proteomes" id="UP000247978">
    <property type="component" value="Unassembled WGS sequence"/>
</dbReference>
<dbReference type="RefSeq" id="WP_110393473.1">
    <property type="nucleotide sequence ID" value="NZ_JBHUHB010000001.1"/>
</dbReference>
<organism evidence="2 3">
    <name type="scientific">Pseudogracilibacillus auburnensis</name>
    <dbReference type="NCBI Taxonomy" id="1494959"/>
    <lineage>
        <taxon>Bacteria</taxon>
        <taxon>Bacillati</taxon>
        <taxon>Bacillota</taxon>
        <taxon>Bacilli</taxon>
        <taxon>Bacillales</taxon>
        <taxon>Bacillaceae</taxon>
        <taxon>Pseudogracilibacillus</taxon>
    </lineage>
</organism>
<feature type="transmembrane region" description="Helical" evidence="1">
    <location>
        <begin position="78"/>
        <end position="97"/>
    </location>
</feature>
<keyword evidence="1" id="KW-0812">Transmembrane</keyword>
<dbReference type="InterPro" id="IPR006938">
    <property type="entry name" value="DUF624"/>
</dbReference>
<dbReference type="EMBL" id="QJJQ01000001">
    <property type="protein sequence ID" value="PXW90196.1"/>
    <property type="molecule type" value="Genomic_DNA"/>
</dbReference>
<keyword evidence="1" id="KW-1133">Transmembrane helix</keyword>
<feature type="transmembrane region" description="Helical" evidence="1">
    <location>
        <begin position="103"/>
        <end position="131"/>
    </location>
</feature>
<comment type="caution">
    <text evidence="2">The sequence shown here is derived from an EMBL/GenBank/DDBJ whole genome shotgun (WGS) entry which is preliminary data.</text>
</comment>
<feature type="transmembrane region" description="Helical" evidence="1">
    <location>
        <begin position="173"/>
        <end position="193"/>
    </location>
</feature>
<reference evidence="2 3" key="1">
    <citation type="submission" date="2018-05" db="EMBL/GenBank/DDBJ databases">
        <title>Genomic Encyclopedia of Type Strains, Phase IV (KMG-IV): sequencing the most valuable type-strain genomes for metagenomic binning, comparative biology and taxonomic classification.</title>
        <authorList>
            <person name="Goeker M."/>
        </authorList>
    </citation>
    <scope>NUCLEOTIDE SEQUENCE [LARGE SCALE GENOMIC DNA]</scope>
    <source>
        <strain evidence="2 3">DSM 28556</strain>
    </source>
</reference>
<name>A0A2V3W9J9_9BACI</name>
<accession>A0A2V3W9J9</accession>
<evidence type="ECO:0000313" key="2">
    <source>
        <dbReference type="EMBL" id="PXW90196.1"/>
    </source>
</evidence>